<comment type="caution">
    <text evidence="1">The sequence shown here is derived from an EMBL/GenBank/DDBJ whole genome shotgun (WGS) entry which is preliminary data.</text>
</comment>
<dbReference type="EMBL" id="BPQM01000064">
    <property type="protein sequence ID" value="GJD79519.1"/>
    <property type="molecule type" value="Genomic_DNA"/>
</dbReference>
<reference evidence="1" key="2">
    <citation type="submission" date="2021-08" db="EMBL/GenBank/DDBJ databases">
        <authorList>
            <person name="Tani A."/>
            <person name="Ola A."/>
            <person name="Ogura Y."/>
            <person name="Katsura K."/>
            <person name="Hayashi T."/>
        </authorList>
    </citation>
    <scope>NUCLEOTIDE SEQUENCE</scope>
    <source>
        <strain evidence="1">NBRC 103626</strain>
    </source>
</reference>
<keyword evidence="2" id="KW-1185">Reference proteome</keyword>
<reference evidence="1" key="1">
    <citation type="journal article" date="2016" name="Front. Microbiol.">
        <title>Genome Sequence of the Piezophilic, Mesophilic Sulfate-Reducing Bacterium Desulfovibrio indicus J2T.</title>
        <authorList>
            <person name="Cao J."/>
            <person name="Maignien L."/>
            <person name="Shao Z."/>
            <person name="Alain K."/>
            <person name="Jebbar M."/>
        </authorList>
    </citation>
    <scope>NUCLEOTIDE SEQUENCE</scope>
    <source>
        <strain evidence="1">NBRC 103626</strain>
    </source>
</reference>
<organism evidence="1 2">
    <name type="scientific">Methylobacterium gregans</name>
    <dbReference type="NCBI Taxonomy" id="374424"/>
    <lineage>
        <taxon>Bacteria</taxon>
        <taxon>Pseudomonadati</taxon>
        <taxon>Pseudomonadota</taxon>
        <taxon>Alphaproteobacteria</taxon>
        <taxon>Hyphomicrobiales</taxon>
        <taxon>Methylobacteriaceae</taxon>
        <taxon>Methylobacterium</taxon>
    </lineage>
</organism>
<name>A0AA37HPB7_9HYPH</name>
<dbReference type="Proteomes" id="UP001055108">
    <property type="component" value="Unassembled WGS sequence"/>
</dbReference>
<proteinExistence type="predicted"/>
<protein>
    <submittedName>
        <fullName evidence="1">Uncharacterized protein</fullName>
    </submittedName>
</protein>
<accession>A0AA37HPB7</accession>
<dbReference type="AlphaFoldDB" id="A0AA37HPB7"/>
<sequence length="37" mass="4112">MTQNQFWWATVHGHDHACMIEEIAARVVALETMVAGG</sequence>
<evidence type="ECO:0000313" key="1">
    <source>
        <dbReference type="EMBL" id="GJD79519.1"/>
    </source>
</evidence>
<evidence type="ECO:0000313" key="2">
    <source>
        <dbReference type="Proteomes" id="UP001055108"/>
    </source>
</evidence>
<gene>
    <name evidence="1" type="ORF">NBEOAGPD_2748</name>
</gene>